<comment type="caution">
    <text evidence="4">The sequence shown here is derived from an EMBL/GenBank/DDBJ whole genome shotgun (WGS) entry which is preliminary data.</text>
</comment>
<keyword evidence="5" id="KW-1185">Reference proteome</keyword>
<sequence>MASDKIVVITGCSSGIGLETAVILAKEKGYKVIATMRNLKKKDVLEKAAADTLNKSMIIKELDISKEDSIVGFVKNTIKEEGRIDVLINNAAVGQFGKFESVSMEQMQNLFQTNVFGTARITQEVLPDMKKRKSGQIIFISSVAGVKPFPFMDFYIASKFAIEGLVGNLAPLLHHFNIRISYKSTYLPYSVTSVQPGPVKTPFATNISDNKQGSFVPTSETDETEALIAPFMKTFGQEFMSHIQDGEEVAQLIKKCIIDNNPPVVVQTSEAITEMVAKILVDPTGNKLRDELGAYFK</sequence>
<comment type="similarity">
    <text evidence="1 3">Belongs to the short-chain dehydrogenases/reductases (SDR) family.</text>
</comment>
<evidence type="ECO:0000313" key="4">
    <source>
        <dbReference type="EMBL" id="KAJ8033780.1"/>
    </source>
</evidence>
<dbReference type="OrthoDB" id="542013at2759"/>
<dbReference type="SUPFAM" id="SSF51735">
    <property type="entry name" value="NAD(P)-binding Rossmann-fold domains"/>
    <property type="match status" value="1"/>
</dbReference>
<dbReference type="GO" id="GO:0005829">
    <property type="term" value="C:cytosol"/>
    <property type="evidence" value="ECO:0007669"/>
    <property type="project" value="TreeGrafter"/>
</dbReference>
<name>A0A9Q1H625_HOLLE</name>
<dbReference type="InterPro" id="IPR036291">
    <property type="entry name" value="NAD(P)-bd_dom_sf"/>
</dbReference>
<dbReference type="CDD" id="cd05374">
    <property type="entry name" value="17beta-HSD-like_SDR_c"/>
    <property type="match status" value="1"/>
</dbReference>
<evidence type="ECO:0000256" key="3">
    <source>
        <dbReference type="RuleBase" id="RU000363"/>
    </source>
</evidence>
<dbReference type="PRINTS" id="PR00081">
    <property type="entry name" value="GDHRDH"/>
</dbReference>
<evidence type="ECO:0000256" key="1">
    <source>
        <dbReference type="ARBA" id="ARBA00006484"/>
    </source>
</evidence>
<dbReference type="Proteomes" id="UP001152320">
    <property type="component" value="Chromosome 11"/>
</dbReference>
<dbReference type="Gene3D" id="3.40.50.720">
    <property type="entry name" value="NAD(P)-binding Rossmann-like Domain"/>
    <property type="match status" value="1"/>
</dbReference>
<evidence type="ECO:0000313" key="5">
    <source>
        <dbReference type="Proteomes" id="UP001152320"/>
    </source>
</evidence>
<accession>A0A9Q1H625</accession>
<dbReference type="PANTHER" id="PTHR43391">
    <property type="entry name" value="RETINOL DEHYDROGENASE-RELATED"/>
    <property type="match status" value="1"/>
</dbReference>
<proteinExistence type="inferred from homology"/>
<gene>
    <name evidence="4" type="ORF">HOLleu_24139</name>
</gene>
<organism evidence="4 5">
    <name type="scientific">Holothuria leucospilota</name>
    <name type="common">Black long sea cucumber</name>
    <name type="synonym">Mertensiothuria leucospilota</name>
    <dbReference type="NCBI Taxonomy" id="206669"/>
    <lineage>
        <taxon>Eukaryota</taxon>
        <taxon>Metazoa</taxon>
        <taxon>Echinodermata</taxon>
        <taxon>Eleutherozoa</taxon>
        <taxon>Echinozoa</taxon>
        <taxon>Holothuroidea</taxon>
        <taxon>Aspidochirotacea</taxon>
        <taxon>Aspidochirotida</taxon>
        <taxon>Holothuriidae</taxon>
        <taxon>Holothuria</taxon>
    </lineage>
</organism>
<evidence type="ECO:0000256" key="2">
    <source>
        <dbReference type="ARBA" id="ARBA00023002"/>
    </source>
</evidence>
<dbReference type="InterPro" id="IPR002347">
    <property type="entry name" value="SDR_fam"/>
</dbReference>
<dbReference type="AlphaFoldDB" id="A0A9Q1H625"/>
<dbReference type="GO" id="GO:0016491">
    <property type="term" value="F:oxidoreductase activity"/>
    <property type="evidence" value="ECO:0007669"/>
    <property type="project" value="UniProtKB-KW"/>
</dbReference>
<dbReference type="PRINTS" id="PR00080">
    <property type="entry name" value="SDRFAMILY"/>
</dbReference>
<dbReference type="PANTHER" id="PTHR43391:SF86">
    <property type="entry name" value="SHORT-CHAIN DEHYDROGENASE_REDUCTASE FAMILY PROTEIN"/>
    <property type="match status" value="1"/>
</dbReference>
<dbReference type="Pfam" id="PF00106">
    <property type="entry name" value="adh_short"/>
    <property type="match status" value="1"/>
</dbReference>
<reference evidence="4" key="1">
    <citation type="submission" date="2021-10" db="EMBL/GenBank/DDBJ databases">
        <title>Tropical sea cucumber genome reveals ecological adaptation and Cuvierian tubules defense mechanism.</title>
        <authorList>
            <person name="Chen T."/>
        </authorList>
    </citation>
    <scope>NUCLEOTIDE SEQUENCE</scope>
    <source>
        <strain evidence="4">Nanhai2018</strain>
        <tissue evidence="4">Muscle</tissue>
    </source>
</reference>
<keyword evidence="2" id="KW-0560">Oxidoreductase</keyword>
<dbReference type="EMBL" id="JAIZAY010000011">
    <property type="protein sequence ID" value="KAJ8033780.1"/>
    <property type="molecule type" value="Genomic_DNA"/>
</dbReference>
<protein>
    <submittedName>
        <fullName evidence="4">Retinol dehydrogenase 8</fullName>
    </submittedName>
</protein>